<dbReference type="EMBL" id="GBXM01053577">
    <property type="protein sequence ID" value="JAH55000.1"/>
    <property type="molecule type" value="Transcribed_RNA"/>
</dbReference>
<protein>
    <submittedName>
        <fullName evidence="1">Uncharacterized protein</fullName>
    </submittedName>
</protein>
<name>A0A0E9TQ45_ANGAN</name>
<evidence type="ECO:0000313" key="1">
    <source>
        <dbReference type="EMBL" id="JAH55000.1"/>
    </source>
</evidence>
<reference evidence="1" key="2">
    <citation type="journal article" date="2015" name="Fish Shellfish Immunol.">
        <title>Early steps in the European eel (Anguilla anguilla)-Vibrio vulnificus interaction in the gills: Role of the RtxA13 toxin.</title>
        <authorList>
            <person name="Callol A."/>
            <person name="Pajuelo D."/>
            <person name="Ebbesson L."/>
            <person name="Teles M."/>
            <person name="MacKenzie S."/>
            <person name="Amaro C."/>
        </authorList>
    </citation>
    <scope>NUCLEOTIDE SEQUENCE</scope>
</reference>
<proteinExistence type="predicted"/>
<organism evidence="1">
    <name type="scientific">Anguilla anguilla</name>
    <name type="common">European freshwater eel</name>
    <name type="synonym">Muraena anguilla</name>
    <dbReference type="NCBI Taxonomy" id="7936"/>
    <lineage>
        <taxon>Eukaryota</taxon>
        <taxon>Metazoa</taxon>
        <taxon>Chordata</taxon>
        <taxon>Craniata</taxon>
        <taxon>Vertebrata</taxon>
        <taxon>Euteleostomi</taxon>
        <taxon>Actinopterygii</taxon>
        <taxon>Neopterygii</taxon>
        <taxon>Teleostei</taxon>
        <taxon>Anguilliformes</taxon>
        <taxon>Anguillidae</taxon>
        <taxon>Anguilla</taxon>
    </lineage>
</organism>
<dbReference type="AlphaFoldDB" id="A0A0E9TQ45"/>
<accession>A0A0E9TQ45</accession>
<reference evidence="1" key="1">
    <citation type="submission" date="2014-11" db="EMBL/GenBank/DDBJ databases">
        <authorList>
            <person name="Amaro Gonzalez C."/>
        </authorList>
    </citation>
    <scope>NUCLEOTIDE SEQUENCE</scope>
</reference>
<sequence>MPLLFFCRNNRCNAPAKGSVITGAWVLMEPAHYLWNQLLISPKVLGKHLVHVKNRTHTHTHSHLHTQTRRCTQTVSHTHTHIQL</sequence>